<keyword evidence="10" id="KW-1185">Reference proteome</keyword>
<feature type="region of interest" description="Disordered" evidence="6">
    <location>
        <begin position="112"/>
        <end position="177"/>
    </location>
</feature>
<feature type="transmembrane region" description="Helical" evidence="7">
    <location>
        <begin position="203"/>
        <end position="222"/>
    </location>
</feature>
<dbReference type="PANTHER" id="PTHR30619">
    <property type="entry name" value="DNA INTERNALIZATION/COMPETENCE PROTEIN COMEC/REC2"/>
    <property type="match status" value="1"/>
</dbReference>
<feature type="compositionally biased region" description="Gly residues" evidence="6">
    <location>
        <begin position="50"/>
        <end position="74"/>
    </location>
</feature>
<feature type="transmembrane region" description="Helical" evidence="7">
    <location>
        <begin position="412"/>
        <end position="432"/>
    </location>
</feature>
<evidence type="ECO:0000313" key="10">
    <source>
        <dbReference type="Proteomes" id="UP000778578"/>
    </source>
</evidence>
<feature type="compositionally biased region" description="Gly residues" evidence="6">
    <location>
        <begin position="132"/>
        <end position="149"/>
    </location>
</feature>
<keyword evidence="2" id="KW-1003">Cell membrane</keyword>
<dbReference type="Proteomes" id="UP000778578">
    <property type="component" value="Unassembled WGS sequence"/>
</dbReference>
<feature type="compositionally biased region" description="Low complexity" evidence="6">
    <location>
        <begin position="157"/>
        <end position="169"/>
    </location>
</feature>
<reference evidence="9 10" key="1">
    <citation type="submission" date="2021-08" db="EMBL/GenBank/DDBJ databases">
        <title>WGS of actinomycetes from Thailand.</title>
        <authorList>
            <person name="Thawai C."/>
        </authorList>
    </citation>
    <scope>NUCLEOTIDE SEQUENCE [LARGE SCALE GENOMIC DNA]</scope>
    <source>
        <strain evidence="9 10">PLK6-54</strain>
    </source>
</reference>
<dbReference type="SMART" id="SM00849">
    <property type="entry name" value="Lactamase_B"/>
    <property type="match status" value="1"/>
</dbReference>
<comment type="caution">
    <text evidence="9">The sequence shown here is derived from an EMBL/GenBank/DDBJ whole genome shotgun (WGS) entry which is preliminary data.</text>
</comment>
<dbReference type="Pfam" id="PF03772">
    <property type="entry name" value="Competence"/>
    <property type="match status" value="1"/>
</dbReference>
<feature type="transmembrane region" description="Helical" evidence="7">
    <location>
        <begin position="229"/>
        <end position="252"/>
    </location>
</feature>
<dbReference type="CDD" id="cd07731">
    <property type="entry name" value="ComA-like_MBL-fold"/>
    <property type="match status" value="1"/>
</dbReference>
<evidence type="ECO:0000256" key="3">
    <source>
        <dbReference type="ARBA" id="ARBA00022692"/>
    </source>
</evidence>
<feature type="transmembrane region" description="Helical" evidence="7">
    <location>
        <begin position="453"/>
        <end position="470"/>
    </location>
</feature>
<dbReference type="InterPro" id="IPR036866">
    <property type="entry name" value="RibonucZ/Hydroxyglut_hydro"/>
</dbReference>
<evidence type="ECO:0000256" key="2">
    <source>
        <dbReference type="ARBA" id="ARBA00022475"/>
    </source>
</evidence>
<evidence type="ECO:0000313" key="9">
    <source>
        <dbReference type="EMBL" id="MBY8877676.1"/>
    </source>
</evidence>
<feature type="transmembrane region" description="Helical" evidence="7">
    <location>
        <begin position="673"/>
        <end position="691"/>
    </location>
</feature>
<evidence type="ECO:0000256" key="1">
    <source>
        <dbReference type="ARBA" id="ARBA00004651"/>
    </source>
</evidence>
<organism evidence="9 10">
    <name type="scientific">Actinacidiphila acidipaludis</name>
    <dbReference type="NCBI Taxonomy" id="2873382"/>
    <lineage>
        <taxon>Bacteria</taxon>
        <taxon>Bacillati</taxon>
        <taxon>Actinomycetota</taxon>
        <taxon>Actinomycetes</taxon>
        <taxon>Kitasatosporales</taxon>
        <taxon>Streptomycetaceae</taxon>
        <taxon>Actinacidiphila</taxon>
    </lineage>
</organism>
<gene>
    <name evidence="9" type="ORF">K7862_08540</name>
</gene>
<keyword evidence="5 7" id="KW-0472">Membrane</keyword>
<dbReference type="InterPro" id="IPR035681">
    <property type="entry name" value="ComA-like_MBL"/>
</dbReference>
<sequence length="959" mass="96125">MNRPKPARVRDETAAGAGTGAGGRGGGSVRPRAGERGHAVAAKSARVFGQGAGYAGAGPVGGAGNGARGHGGGSVRPRVEGAGGGGRGHAEAAKSAPVFGQGAGHAVEVEAIEGGGHGNDGGAARHRAEGAPGDGDGHGGGGHGAGQGASRGERAAVHAAAASPLGAAEPRQEGPPDLRMVGPALAAWGAAALAPAAGVGWTLAAVIAAPAACVGLGLALRARHRRAPLAMAALACALCATAAIVTSALSAADRHRGPIPALAKARATAEVTVRVTGDPFVPKAALATSARGAPPFVVVPAVAEEVAGTRIRTPVVVMAGGSAGPWLRLIPSTRITVTARLAPPDVLRAHGPPRIVSGPSTPQRVAASLRAGLREAAAPLPGDVRALLPGLVVGDTSGISPELAEAFKATDLAHLTAVSGANLTIVLCLLIGPPGVAIRAERRGAAARLGLPLRWTAGVGAALTLAFVLVCRPSPSVLRAAVCGLITLLAIGTGRRRSLLPALATAVLLLVLYDPDLARSYGFVLSVLATGSLLTLAPRWTSALRTHGVPPRPAAALGAAGAAQAVCGPVLVLLTSHVSLVAVPCNLLAEPAVGAATVLGFAALAIHPLAPSAAVAVAWLAGWPTRWIVAVARYAAALPGAEIAWPEGMTGAALLAVVTVAAVYCGRPLLRRPWLCAAGALLLLGALLRPVPLPGQVAAWPPADWRFAMCDVGQGDALALAAGPGSAVVVDTGPDPALADRCLRALRVTTIPLLILTHFHADHVDGLPGVLRGRRVGAIETSMLDAPAGQAARVRREAAAAHVREVRAEAGEEQRLGPLEWRVLWPPPVAADLPDDNPNDASVALLVRTAGLTLLLMGDLEPSAQEELLTETPDLPRVDVLKVAHHGSAYQDPALFTRVRPRLALISVGAGNPYGHPSVRTVTVLRALGAVVLRTDTDGPVAVSGDGPADLRVVTGRGS</sequence>
<dbReference type="PANTHER" id="PTHR30619:SF1">
    <property type="entry name" value="RECOMBINATION PROTEIN 2"/>
    <property type="match status" value="1"/>
</dbReference>
<keyword evidence="3 7" id="KW-0812">Transmembrane</keyword>
<evidence type="ECO:0000259" key="8">
    <source>
        <dbReference type="SMART" id="SM00849"/>
    </source>
</evidence>
<feature type="compositionally biased region" description="Gly residues" evidence="6">
    <location>
        <begin position="17"/>
        <end position="28"/>
    </location>
</feature>
<evidence type="ECO:0000256" key="6">
    <source>
        <dbReference type="SAM" id="MobiDB-lite"/>
    </source>
</evidence>
<feature type="region of interest" description="Disordered" evidence="6">
    <location>
        <begin position="1"/>
        <end position="92"/>
    </location>
</feature>
<dbReference type="SUPFAM" id="SSF56281">
    <property type="entry name" value="Metallo-hydrolase/oxidoreductase"/>
    <property type="match status" value="1"/>
</dbReference>
<evidence type="ECO:0000256" key="7">
    <source>
        <dbReference type="SAM" id="Phobius"/>
    </source>
</evidence>
<evidence type="ECO:0000256" key="4">
    <source>
        <dbReference type="ARBA" id="ARBA00022989"/>
    </source>
</evidence>
<dbReference type="Pfam" id="PF00753">
    <property type="entry name" value="Lactamase_B"/>
    <property type="match status" value="1"/>
</dbReference>
<feature type="transmembrane region" description="Helical" evidence="7">
    <location>
        <begin position="476"/>
        <end position="492"/>
    </location>
</feature>
<dbReference type="NCBIfam" id="TIGR00360">
    <property type="entry name" value="ComEC_N-term"/>
    <property type="match status" value="1"/>
</dbReference>
<feature type="transmembrane region" description="Helical" evidence="7">
    <location>
        <begin position="648"/>
        <end position="666"/>
    </location>
</feature>
<proteinExistence type="predicted"/>
<dbReference type="InterPro" id="IPR052159">
    <property type="entry name" value="Competence_DNA_uptake"/>
</dbReference>
<evidence type="ECO:0000256" key="5">
    <source>
        <dbReference type="ARBA" id="ARBA00023136"/>
    </source>
</evidence>
<dbReference type="InterPro" id="IPR001279">
    <property type="entry name" value="Metallo-B-lactamas"/>
</dbReference>
<comment type="subcellular location">
    <subcellularLocation>
        <location evidence="1">Cell membrane</location>
        <topology evidence="1">Multi-pass membrane protein</topology>
    </subcellularLocation>
</comment>
<dbReference type="EMBL" id="JAINZZ010000007">
    <property type="protein sequence ID" value="MBY8877676.1"/>
    <property type="molecule type" value="Genomic_DNA"/>
</dbReference>
<protein>
    <submittedName>
        <fullName evidence="9">ComEC/Rec2 family competence protein</fullName>
    </submittedName>
</protein>
<feature type="transmembrane region" description="Helical" evidence="7">
    <location>
        <begin position="521"/>
        <end position="542"/>
    </location>
</feature>
<dbReference type="InterPro" id="IPR004477">
    <property type="entry name" value="ComEC_N"/>
</dbReference>
<feature type="domain" description="Metallo-beta-lactamase" evidence="8">
    <location>
        <begin position="714"/>
        <end position="885"/>
    </location>
</feature>
<name>A0ABS7Q3F5_9ACTN</name>
<accession>A0ABS7Q3F5</accession>
<dbReference type="Gene3D" id="3.60.15.10">
    <property type="entry name" value="Ribonuclease Z/Hydroxyacylglutathione hydrolase-like"/>
    <property type="match status" value="1"/>
</dbReference>
<keyword evidence="4 7" id="KW-1133">Transmembrane helix</keyword>
<feature type="transmembrane region" description="Helical" evidence="7">
    <location>
        <begin position="554"/>
        <end position="575"/>
    </location>
</feature>